<evidence type="ECO:0000259" key="3">
    <source>
        <dbReference type="Pfam" id="PF26335"/>
    </source>
</evidence>
<dbReference type="STRING" id="105696.A0A1Y2ME33"/>
<feature type="domain" description="Beta-lactamase-related" evidence="2">
    <location>
        <begin position="93"/>
        <end position="391"/>
    </location>
</feature>
<dbReference type="Pfam" id="PF00144">
    <property type="entry name" value="Beta-lactamase"/>
    <property type="match status" value="1"/>
</dbReference>
<evidence type="ECO:0000313" key="4">
    <source>
        <dbReference type="EMBL" id="OSS54350.1"/>
    </source>
</evidence>
<dbReference type="AlphaFoldDB" id="A0A1Y2ME33"/>
<dbReference type="InterPro" id="IPR001466">
    <property type="entry name" value="Beta-lactam-related"/>
</dbReference>
<gene>
    <name evidence="4" type="ORF">B5807_00564</name>
</gene>
<dbReference type="PANTHER" id="PTHR22935:SF97">
    <property type="entry name" value="BETA-LACTAMASE-RELATED DOMAIN-CONTAINING PROTEIN"/>
    <property type="match status" value="1"/>
</dbReference>
<name>A0A1Y2ME33_EPING</name>
<sequence>MRSKSLFLYFSWATAVVAANICPIIGPVFPAPRNLHSVAAFQDTLKDIQAKIDEAFIAGNTTHGPVNPNDTYSIQIFSTASEDLLVDYHRRGSDILGNRTIDGDSIYRIASTSKLITIYLLLLQSGEEIFSHKVTKYVPELLGVSFWDDITVGSLAGFLGGIVAELLDLSSVQDISALLPGAVPPLAANETLQCKFAGGCTREVFLQELVKSRVAYQPNTTPGYTNVAFSVLGLVVEAVSNSTFHEVLDDLLFTPLNLSKTTISAPEDLTNAVIPGNATTSGWDLSLNETHLAAMGGLFTTPNELSKIGRSILSSSLLPGSTTRVWMKPSSFTSSLIGAVGPGFEIYRAVLNAKHNRVVDLYTKGGNLPGYGANLIMIPDFNVGIVLMQAGRRSTVGTSILGMVLDDLLPALEEEARIQADDAFAGSYTAKNGLNSTVRLTSTPGIPGLSLVEWVSNGTNMRSDYLGDPEWVQMYPTNILSKDGKQFSWRSSDFTLPDTGSPLDACPSWGAINRPTWGVYGLDEFVFHLDEDGKAWGLEPTALKIVLEKA</sequence>
<dbReference type="Gene3D" id="3.40.710.10">
    <property type="entry name" value="DD-peptidase/beta-lactamase superfamily"/>
    <property type="match status" value="1"/>
</dbReference>
<feature type="signal peptide" evidence="1">
    <location>
        <begin position="1"/>
        <end position="18"/>
    </location>
</feature>
<evidence type="ECO:0000256" key="1">
    <source>
        <dbReference type="SAM" id="SignalP"/>
    </source>
</evidence>
<keyword evidence="5" id="KW-1185">Reference proteome</keyword>
<dbReference type="OMA" id="CTREVFL"/>
<dbReference type="Pfam" id="PF26335">
    <property type="entry name" value="ARB_00930_C"/>
    <property type="match status" value="1"/>
</dbReference>
<keyword evidence="1" id="KW-0732">Signal</keyword>
<dbReference type="InterPro" id="IPR058664">
    <property type="entry name" value="ARB_00930-like_C"/>
</dbReference>
<dbReference type="InParanoid" id="A0A1Y2ME33"/>
<organism evidence="4 5">
    <name type="scientific">Epicoccum nigrum</name>
    <name type="common">Soil fungus</name>
    <name type="synonym">Epicoccum purpurascens</name>
    <dbReference type="NCBI Taxonomy" id="105696"/>
    <lineage>
        <taxon>Eukaryota</taxon>
        <taxon>Fungi</taxon>
        <taxon>Dikarya</taxon>
        <taxon>Ascomycota</taxon>
        <taxon>Pezizomycotina</taxon>
        <taxon>Dothideomycetes</taxon>
        <taxon>Pleosporomycetidae</taxon>
        <taxon>Pleosporales</taxon>
        <taxon>Pleosporineae</taxon>
        <taxon>Didymellaceae</taxon>
        <taxon>Epicoccum</taxon>
    </lineage>
</organism>
<dbReference type="InterPro" id="IPR051478">
    <property type="entry name" value="Beta-lactamase-like_AB/R"/>
</dbReference>
<dbReference type="PANTHER" id="PTHR22935">
    <property type="entry name" value="PENICILLIN-BINDING PROTEIN"/>
    <property type="match status" value="1"/>
</dbReference>
<dbReference type="EMBL" id="KZ107838">
    <property type="protein sequence ID" value="OSS54350.1"/>
    <property type="molecule type" value="Genomic_DNA"/>
</dbReference>
<accession>A0A1Y2ME33</accession>
<dbReference type="InterPro" id="IPR012338">
    <property type="entry name" value="Beta-lactam/transpept-like"/>
</dbReference>
<dbReference type="Proteomes" id="UP000193240">
    <property type="component" value="Unassembled WGS sequence"/>
</dbReference>
<feature type="chain" id="PRO_5012892416" evidence="1">
    <location>
        <begin position="19"/>
        <end position="550"/>
    </location>
</feature>
<dbReference type="SUPFAM" id="SSF56601">
    <property type="entry name" value="beta-lactamase/transpeptidase-like"/>
    <property type="match status" value="1"/>
</dbReference>
<evidence type="ECO:0000259" key="2">
    <source>
        <dbReference type="Pfam" id="PF00144"/>
    </source>
</evidence>
<proteinExistence type="predicted"/>
<evidence type="ECO:0000313" key="5">
    <source>
        <dbReference type="Proteomes" id="UP000193240"/>
    </source>
</evidence>
<protein>
    <submittedName>
        <fullName evidence="4">Uncharacterized protein</fullName>
    </submittedName>
</protein>
<reference evidence="4 5" key="1">
    <citation type="journal article" date="2017" name="Genome Announc.">
        <title>Genome sequence of the saprophytic ascomycete Epicoccum nigrum ICMP 19927 strain isolated from New Zealand.</title>
        <authorList>
            <person name="Fokin M."/>
            <person name="Fleetwood D."/>
            <person name="Weir B.S."/>
            <person name="Villas-Boas S.G."/>
        </authorList>
    </citation>
    <scope>NUCLEOTIDE SEQUENCE [LARGE SCALE GENOMIC DNA]</scope>
    <source>
        <strain evidence="4 5">ICMP 19927</strain>
    </source>
</reference>
<feature type="domain" description="Beta-lactamase-like ARB-00930-like C-terminal" evidence="3">
    <location>
        <begin position="416"/>
        <end position="549"/>
    </location>
</feature>